<name>A0A1L7XF98_9HELO</name>
<accession>A0A1L7XF98</accession>
<gene>
    <name evidence="1" type="ORF">PAC_13617</name>
</gene>
<dbReference type="Proteomes" id="UP000184330">
    <property type="component" value="Unassembled WGS sequence"/>
</dbReference>
<reference evidence="1 2" key="1">
    <citation type="submission" date="2016-03" db="EMBL/GenBank/DDBJ databases">
        <authorList>
            <person name="Ploux O."/>
        </authorList>
    </citation>
    <scope>NUCLEOTIDE SEQUENCE [LARGE SCALE GENOMIC DNA]</scope>
    <source>
        <strain evidence="1 2">UAMH 11012</strain>
    </source>
</reference>
<evidence type="ECO:0000313" key="2">
    <source>
        <dbReference type="Proteomes" id="UP000184330"/>
    </source>
</evidence>
<dbReference type="EMBL" id="FJOG01000024">
    <property type="protein sequence ID" value="CZR63720.1"/>
    <property type="molecule type" value="Genomic_DNA"/>
</dbReference>
<proteinExistence type="predicted"/>
<organism evidence="1 2">
    <name type="scientific">Phialocephala subalpina</name>
    <dbReference type="NCBI Taxonomy" id="576137"/>
    <lineage>
        <taxon>Eukaryota</taxon>
        <taxon>Fungi</taxon>
        <taxon>Dikarya</taxon>
        <taxon>Ascomycota</taxon>
        <taxon>Pezizomycotina</taxon>
        <taxon>Leotiomycetes</taxon>
        <taxon>Helotiales</taxon>
        <taxon>Mollisiaceae</taxon>
        <taxon>Phialocephala</taxon>
        <taxon>Phialocephala fortinii species complex</taxon>
    </lineage>
</organism>
<keyword evidence="2" id="KW-1185">Reference proteome</keyword>
<dbReference type="OrthoDB" id="10472843at2759"/>
<protein>
    <submittedName>
        <fullName evidence="1">Uncharacterized protein</fullName>
    </submittedName>
</protein>
<evidence type="ECO:0000313" key="1">
    <source>
        <dbReference type="EMBL" id="CZR63720.1"/>
    </source>
</evidence>
<sequence length="226" mass="23880">MPTAHVPACNVAGGVISPNSVPYSLQSGVQDQGSCHSLCVGGYDCLSYSIASGTCVIYGTYVSQRQDPTGFGTIGWDVSCPVLPNYCGFLGDLPVAPAPLPCKRTIPPTKTPNESGTPAPFAEYYWQLCIADSLCVSYTFDPVNLLCDFYSQTVAAITPIADPAGIQFYDISCAPPIYPDPACNVYALTNSATNAAFVTTISPVTTINECLGNYLYNCLAVSYSVD</sequence>
<dbReference type="AlphaFoldDB" id="A0A1L7XF98"/>